<dbReference type="HAMAP" id="MF_01984">
    <property type="entry name" value="ubiX_pad"/>
    <property type="match status" value="1"/>
</dbReference>
<dbReference type="RefSeq" id="WP_150401774.1">
    <property type="nucleotide sequence ID" value="NZ_VXLC01000003.1"/>
</dbReference>
<keyword evidence="4 7" id="KW-0808">Transferase</keyword>
<keyword evidence="1 7" id="KW-0637">Prenyltransferase</keyword>
<comment type="function">
    <text evidence="7">Flavin prenyltransferase that catalyzes the synthesis of the prenylated FMN cofactor (prenyl-FMN) for 4-hydroxy-3-polyprenylbenzoic acid decarboxylase UbiD. The prenyltransferase is metal-independent and links a dimethylallyl moiety from dimethylallyl monophosphate (DMAP) to the flavin N5 and C6 atoms of FMN.</text>
</comment>
<dbReference type="OrthoDB" id="9781577at2"/>
<evidence type="ECO:0000256" key="7">
    <source>
        <dbReference type="HAMAP-Rule" id="MF_01984"/>
    </source>
</evidence>
<dbReference type="PANTHER" id="PTHR43374">
    <property type="entry name" value="FLAVIN PRENYLTRANSFERASE"/>
    <property type="match status" value="1"/>
</dbReference>
<keyword evidence="3 7" id="KW-0288">FMN</keyword>
<dbReference type="NCBIfam" id="TIGR00421">
    <property type="entry name" value="ubiX_pad"/>
    <property type="match status" value="1"/>
</dbReference>
<protein>
    <recommendedName>
        <fullName evidence="7">Flavin prenyltransferase UbiX</fullName>
        <ecNumber evidence="7">2.5.1.129</ecNumber>
    </recommendedName>
</protein>
<dbReference type="InterPro" id="IPR036551">
    <property type="entry name" value="Flavin_trans-like"/>
</dbReference>
<dbReference type="GO" id="GO:0016831">
    <property type="term" value="F:carboxy-lyase activity"/>
    <property type="evidence" value="ECO:0007669"/>
    <property type="project" value="TreeGrafter"/>
</dbReference>
<dbReference type="EC" id="2.5.1.129" evidence="7"/>
<evidence type="ECO:0000256" key="5">
    <source>
        <dbReference type="ARBA" id="ARBA00050612"/>
    </source>
</evidence>
<feature type="binding site" evidence="7">
    <location>
        <begin position="23"/>
        <end position="25"/>
    </location>
    <ligand>
        <name>FMN</name>
        <dbReference type="ChEBI" id="CHEBI:58210"/>
    </ligand>
</feature>
<dbReference type="PANTHER" id="PTHR43374:SF1">
    <property type="entry name" value="FLAVIN PRENYLTRANSFERASE PAD1, MITOCHONDRIAL"/>
    <property type="match status" value="1"/>
</dbReference>
<dbReference type="AlphaFoldDB" id="A0A5N0EPU3"/>
<evidence type="ECO:0000313" key="9">
    <source>
        <dbReference type="EMBL" id="KAA8889501.1"/>
    </source>
</evidence>
<feature type="domain" description="Flavoprotein" evidence="8">
    <location>
        <begin position="16"/>
        <end position="186"/>
    </location>
</feature>
<dbReference type="FunFam" id="3.40.50.1950:FF:000001">
    <property type="entry name" value="Flavin prenyltransferase UbiX"/>
    <property type="match status" value="1"/>
</dbReference>
<dbReference type="NCBIfam" id="NF004685">
    <property type="entry name" value="PRK06029.1"/>
    <property type="match status" value="1"/>
</dbReference>
<dbReference type="EMBL" id="VXLC01000003">
    <property type="protein sequence ID" value="KAA8889501.1"/>
    <property type="molecule type" value="Genomic_DNA"/>
</dbReference>
<feature type="binding site" evidence="7">
    <location>
        <position position="136"/>
    </location>
    <ligand>
        <name>FMN</name>
        <dbReference type="ChEBI" id="CHEBI:58210"/>
    </ligand>
</feature>
<comment type="catalytic activity">
    <reaction evidence="5 7">
        <text>dimethylallyl phosphate + FMNH2 = prenylated FMNH2 + phosphate</text>
        <dbReference type="Rhea" id="RHEA:37743"/>
        <dbReference type="ChEBI" id="CHEBI:43474"/>
        <dbReference type="ChEBI" id="CHEBI:57618"/>
        <dbReference type="ChEBI" id="CHEBI:87467"/>
        <dbReference type="ChEBI" id="CHEBI:88052"/>
        <dbReference type="EC" id="2.5.1.129"/>
    </reaction>
</comment>
<name>A0A5N0EPU3_9NOCA</name>
<feature type="binding site" evidence="7">
    <location>
        <position position="50"/>
    </location>
    <ligand>
        <name>FMN</name>
        <dbReference type="ChEBI" id="CHEBI:58210"/>
    </ligand>
</feature>
<comment type="caution">
    <text evidence="7">Lacks conserved residue(s) required for the propagation of feature annotation.</text>
</comment>
<dbReference type="InterPro" id="IPR003382">
    <property type="entry name" value="Flavoprotein"/>
</dbReference>
<evidence type="ECO:0000256" key="3">
    <source>
        <dbReference type="ARBA" id="ARBA00022643"/>
    </source>
</evidence>
<dbReference type="InterPro" id="IPR004507">
    <property type="entry name" value="UbiX-like"/>
</dbReference>
<reference evidence="9 10" key="1">
    <citation type="submission" date="2019-09" db="EMBL/GenBank/DDBJ databases">
        <authorList>
            <person name="Wang X."/>
        </authorList>
    </citation>
    <scope>NUCLEOTIDE SEQUENCE [LARGE SCALE GENOMIC DNA]</scope>
    <source>
        <strain evidence="9 10">CICC 11023</strain>
    </source>
</reference>
<evidence type="ECO:0000256" key="1">
    <source>
        <dbReference type="ARBA" id="ARBA00022602"/>
    </source>
</evidence>
<accession>A0A5N0EPU3</accession>
<gene>
    <name evidence="7" type="primary">ubiX</name>
    <name evidence="9" type="ORF">F3087_11315</name>
</gene>
<evidence type="ECO:0000313" key="10">
    <source>
        <dbReference type="Proteomes" id="UP000323876"/>
    </source>
</evidence>
<dbReference type="Proteomes" id="UP000323876">
    <property type="component" value="Unassembled WGS sequence"/>
</dbReference>
<dbReference type="Gene3D" id="3.40.50.1950">
    <property type="entry name" value="Flavin prenyltransferase-like"/>
    <property type="match status" value="1"/>
</dbReference>
<organism evidence="9 10">
    <name type="scientific">Nocardia colli</name>
    <dbReference type="NCBI Taxonomy" id="2545717"/>
    <lineage>
        <taxon>Bacteria</taxon>
        <taxon>Bacillati</taxon>
        <taxon>Actinomycetota</taxon>
        <taxon>Actinomycetes</taxon>
        <taxon>Mycobacteriales</taxon>
        <taxon>Nocardiaceae</taxon>
        <taxon>Nocardia</taxon>
    </lineage>
</organism>
<keyword evidence="2 7" id="KW-0285">Flavoprotein</keyword>
<proteinExistence type="inferred from homology"/>
<evidence type="ECO:0000256" key="6">
    <source>
        <dbReference type="ARBA" id="ARBA00060793"/>
    </source>
</evidence>
<dbReference type="GO" id="GO:0106141">
    <property type="term" value="F:flavin prenyltransferase activity"/>
    <property type="evidence" value="ECO:0007669"/>
    <property type="project" value="UniProtKB-EC"/>
</dbReference>
<feature type="binding site" evidence="7">
    <location>
        <position position="182"/>
    </location>
    <ligand>
        <name>dimethylallyl phosphate</name>
        <dbReference type="ChEBI" id="CHEBI:88052"/>
    </ligand>
</feature>
<comment type="caution">
    <text evidence="9">The sequence shown here is derived from an EMBL/GenBank/DDBJ whole genome shotgun (WGS) entry which is preliminary data.</text>
</comment>
<evidence type="ECO:0000256" key="2">
    <source>
        <dbReference type="ARBA" id="ARBA00022630"/>
    </source>
</evidence>
<sequence length="212" mass="22613">MTDEYPDGAGPPGRPRLIIGVTGASAPHLAVHLLTALARLHTVQTHLVVSRAAHRTLDLEAGLRADDLAGLADVYHQRGDIAAAIASGSFLTMGMVVVPCSMKTLAGIAHGYSDDLLTRAADVCLKERRRLVLVTRETPLSLVHLRNMTAVTEAGAIVLPPVPAFYQRPASIEDLLAHVSGKILDQFGLEHDLYRRWHGAGSATQLTAGAVR</sequence>
<feature type="binding site" evidence="7">
    <location>
        <begin position="101"/>
        <end position="104"/>
    </location>
    <ligand>
        <name>FMN</name>
        <dbReference type="ChEBI" id="CHEBI:58210"/>
    </ligand>
</feature>
<feature type="binding site" evidence="7">
    <location>
        <position position="166"/>
    </location>
    <ligand>
        <name>dimethylallyl phosphate</name>
        <dbReference type="ChEBI" id="CHEBI:88052"/>
    </ligand>
</feature>
<evidence type="ECO:0000259" key="8">
    <source>
        <dbReference type="Pfam" id="PF02441"/>
    </source>
</evidence>
<dbReference type="Pfam" id="PF02441">
    <property type="entry name" value="Flavoprotein"/>
    <property type="match status" value="1"/>
</dbReference>
<keyword evidence="10" id="KW-1185">Reference proteome</keyword>
<comment type="similarity">
    <text evidence="6 7">Belongs to the UbiX/PAD1 family.</text>
</comment>
<evidence type="ECO:0000256" key="4">
    <source>
        <dbReference type="ARBA" id="ARBA00022679"/>
    </source>
</evidence>
<dbReference type="SUPFAM" id="SSF52507">
    <property type="entry name" value="Homo-oligomeric flavin-containing Cys decarboxylases, HFCD"/>
    <property type="match status" value="1"/>
</dbReference>